<feature type="compositionally biased region" description="Low complexity" evidence="3">
    <location>
        <begin position="294"/>
        <end position="319"/>
    </location>
</feature>
<proteinExistence type="predicted"/>
<dbReference type="PANTHER" id="PTHR46527:SF1">
    <property type="entry name" value="NUCLEOPORIN NUP42"/>
    <property type="match status" value="1"/>
</dbReference>
<evidence type="ECO:0000256" key="1">
    <source>
        <dbReference type="ARBA" id="ARBA00004123"/>
    </source>
</evidence>
<evidence type="ECO:0000256" key="3">
    <source>
        <dbReference type="SAM" id="MobiDB-lite"/>
    </source>
</evidence>
<dbReference type="InterPro" id="IPR051767">
    <property type="entry name" value="Nucleoporin_NUP42"/>
</dbReference>
<evidence type="ECO:0000256" key="2">
    <source>
        <dbReference type="ARBA" id="ARBA00023242"/>
    </source>
</evidence>
<gene>
    <name evidence="4" type="ORF">DUNSADRAFT_9076</name>
</gene>
<feature type="region of interest" description="Disordered" evidence="3">
    <location>
        <begin position="13"/>
        <end position="38"/>
    </location>
</feature>
<protein>
    <submittedName>
        <fullName evidence="4">Uncharacterized protein</fullName>
    </submittedName>
</protein>
<keyword evidence="2" id="KW-0539">Nucleus</keyword>
<feature type="compositionally biased region" description="Low complexity" evidence="3">
    <location>
        <begin position="260"/>
        <end position="270"/>
    </location>
</feature>
<evidence type="ECO:0000313" key="5">
    <source>
        <dbReference type="Proteomes" id="UP000815325"/>
    </source>
</evidence>
<reference evidence="4" key="1">
    <citation type="submission" date="2017-08" db="EMBL/GenBank/DDBJ databases">
        <authorList>
            <person name="Polle J.E."/>
            <person name="Barry K."/>
            <person name="Cushman J."/>
            <person name="Schmutz J."/>
            <person name="Tran D."/>
            <person name="Hathwaick L.T."/>
            <person name="Yim W.C."/>
            <person name="Jenkins J."/>
            <person name="Mckie-Krisberg Z.M."/>
            <person name="Prochnik S."/>
            <person name="Lindquist E."/>
            <person name="Dockter R.B."/>
            <person name="Adam C."/>
            <person name="Molina H."/>
            <person name="Bunkerborg J."/>
            <person name="Jin E."/>
            <person name="Buchheim M."/>
            <person name="Magnuson J."/>
        </authorList>
    </citation>
    <scope>NUCLEOTIDE SEQUENCE</scope>
    <source>
        <strain evidence="4">CCAP 19/18</strain>
    </source>
</reference>
<keyword evidence="5" id="KW-1185">Reference proteome</keyword>
<evidence type="ECO:0000313" key="4">
    <source>
        <dbReference type="EMBL" id="KAF5842117.1"/>
    </source>
</evidence>
<dbReference type="EMBL" id="MU069468">
    <property type="protein sequence ID" value="KAF5842117.1"/>
    <property type="molecule type" value="Genomic_DNA"/>
</dbReference>
<feature type="region of interest" description="Disordered" evidence="3">
    <location>
        <begin position="244"/>
        <end position="355"/>
    </location>
</feature>
<organism evidence="4 5">
    <name type="scientific">Dunaliella salina</name>
    <name type="common">Green alga</name>
    <name type="synonym">Protococcus salinus</name>
    <dbReference type="NCBI Taxonomy" id="3046"/>
    <lineage>
        <taxon>Eukaryota</taxon>
        <taxon>Viridiplantae</taxon>
        <taxon>Chlorophyta</taxon>
        <taxon>core chlorophytes</taxon>
        <taxon>Chlorophyceae</taxon>
        <taxon>CS clade</taxon>
        <taxon>Chlamydomonadales</taxon>
        <taxon>Dunaliellaceae</taxon>
        <taxon>Dunaliella</taxon>
    </lineage>
</organism>
<feature type="compositionally biased region" description="Pro residues" evidence="3">
    <location>
        <begin position="346"/>
        <end position="355"/>
    </location>
</feature>
<dbReference type="PANTHER" id="PTHR46527">
    <property type="entry name" value="NUCLEOPORIN-LIKE PROTEIN 2"/>
    <property type="match status" value="1"/>
</dbReference>
<dbReference type="Proteomes" id="UP000815325">
    <property type="component" value="Unassembled WGS sequence"/>
</dbReference>
<sequence>MLFSPCGNRFQALSGSSGGASASSRFQQGKANEALHPNEVVRQDMETEMPRWLLSCYGHQKGGPNDLKGDASVEEVRWMQHQEKLNGTPDFQLSTNFRGALLAKEKEIKALIKADKKPSVGGMSIHEPNPWLDHITGRSSNPFGSHAGAAARPAHLFGQQSAAPVAGPFGIGGVSPPPAFGLGAAQAAVPPAFRPGAQRAPLSAQFGQTSQVGVGFGAAPAAAAAPFGQVPAAFGQPLAAPPTGMLFGQPAQPPPPPAAAPAAVFGQPAQPSMPGAPRSLFGIPLSSQPAQPSTTALFEQQQQRQQQQLQQASTSTQSGAGSGGADEGDAMAQYLAPSFAKGKIPDIPPPPQLCT</sequence>
<accession>A0ABQ7H5I5</accession>
<name>A0ABQ7H5I5_DUNSA</name>
<comment type="caution">
    <text evidence="4">The sequence shown here is derived from an EMBL/GenBank/DDBJ whole genome shotgun (WGS) entry which is preliminary data.</text>
</comment>
<comment type="subcellular location">
    <subcellularLocation>
        <location evidence="1">Nucleus</location>
    </subcellularLocation>
</comment>